<dbReference type="AlphaFoldDB" id="A0A1D8P408"/>
<dbReference type="InterPro" id="IPR046744">
    <property type="entry name" value="DUF6794"/>
</dbReference>
<evidence type="ECO:0000313" key="3">
    <source>
        <dbReference type="Proteomes" id="UP000176050"/>
    </source>
</evidence>
<dbReference type="OrthoDB" id="983155at2"/>
<keyword evidence="3" id="KW-1185">Reference proteome</keyword>
<dbReference type="Pfam" id="PF20594">
    <property type="entry name" value="DUF6794"/>
    <property type="match status" value="1"/>
</dbReference>
<organism evidence="2 3">
    <name type="scientific">Urechidicola croceus</name>
    <dbReference type="NCBI Taxonomy" id="1850246"/>
    <lineage>
        <taxon>Bacteria</taxon>
        <taxon>Pseudomonadati</taxon>
        <taxon>Bacteroidota</taxon>
        <taxon>Flavobacteriia</taxon>
        <taxon>Flavobacteriales</taxon>
        <taxon>Flavobacteriaceae</taxon>
        <taxon>Urechidicola</taxon>
    </lineage>
</organism>
<reference evidence="2 3" key="1">
    <citation type="submission" date="2016-10" db="EMBL/GenBank/DDBJ databases">
        <title>Lutibacter sp. LPB0138, isolated from marine gastropod.</title>
        <authorList>
            <person name="Kim E."/>
            <person name="Yi H."/>
        </authorList>
    </citation>
    <scope>NUCLEOTIDE SEQUENCE [LARGE SCALE GENOMIC DNA]</scope>
    <source>
        <strain evidence="2 3">LPB0138</strain>
    </source>
</reference>
<dbReference type="Proteomes" id="UP000176050">
    <property type="component" value="Chromosome"/>
</dbReference>
<evidence type="ECO:0000313" key="2">
    <source>
        <dbReference type="EMBL" id="AOW19314.1"/>
    </source>
</evidence>
<evidence type="ECO:0000259" key="1">
    <source>
        <dbReference type="Pfam" id="PF20594"/>
    </source>
</evidence>
<dbReference type="KEGG" id="lul:LPB138_00845"/>
<dbReference type="RefSeq" id="WP_070235444.1">
    <property type="nucleotide sequence ID" value="NZ_CP017478.1"/>
</dbReference>
<dbReference type="EMBL" id="CP017478">
    <property type="protein sequence ID" value="AOW19314.1"/>
    <property type="molecule type" value="Genomic_DNA"/>
</dbReference>
<protein>
    <recommendedName>
        <fullName evidence="1">DUF6794 domain-containing protein</fullName>
    </recommendedName>
</protein>
<name>A0A1D8P408_9FLAO</name>
<accession>A0A1D8P408</accession>
<gene>
    <name evidence="2" type="ORF">LPB138_00845</name>
</gene>
<dbReference type="STRING" id="1850246.LPB138_00845"/>
<feature type="domain" description="DUF6794" evidence="1">
    <location>
        <begin position="30"/>
        <end position="113"/>
    </location>
</feature>
<proteinExistence type="predicted"/>
<sequence length="245" mass="28511">MKNAITVILLFVSVTVFSQGDCKDYKENYIPKNLKDAIEYLNCEWSESDKTEFKNKEEDEAVTELHFGTGMGIRNGWELWKGKNRISRFFKSKGITHPDDMSSIILTSFHRDLNNKPIDLKGQISVYQEYWNKLKNKKKSLKQKFKELEIGTVVQVAFSGSWRYDGTDTTTLHSYLYTADDLSDFECLIEGKVIEKEKKKKRYNLTIEITNCDSCEYKNPVFNKKEVETGKTMVVDIAYEKVIIK</sequence>